<evidence type="ECO:0000313" key="3">
    <source>
        <dbReference type="Proteomes" id="UP000650467"/>
    </source>
</evidence>
<comment type="caution">
    <text evidence="2">The sequence shown here is derived from an EMBL/GenBank/DDBJ whole genome shotgun (WGS) entry which is preliminary data.</text>
</comment>
<sequence>MASASHNPFYAAMQPQPQQHWGGPTSPTSTGAGYSAGYPPYTGYTAAAPGYSHHPASAAPAASSSSSSALALYSPTSLHGLYFNEAVHGPFATGLQSNPFTPGLAPLSAVSRPTYATEDPLRQRYPATSANPQDPLNWITEDLFAISMERAAISQQRTPLRSASVAAR</sequence>
<keyword evidence="3" id="KW-1185">Reference proteome</keyword>
<feature type="compositionally biased region" description="Low complexity" evidence="1">
    <location>
        <begin position="22"/>
        <end position="34"/>
    </location>
</feature>
<dbReference type="EMBL" id="JAEHOC010000043">
    <property type="protein sequence ID" value="KAG2427061.1"/>
    <property type="molecule type" value="Genomic_DNA"/>
</dbReference>
<reference evidence="2" key="1">
    <citation type="journal article" date="2020" name="bioRxiv">
        <title>Comparative genomics of Chlamydomonas.</title>
        <authorList>
            <person name="Craig R.J."/>
            <person name="Hasan A.R."/>
            <person name="Ness R.W."/>
            <person name="Keightley P.D."/>
        </authorList>
    </citation>
    <scope>NUCLEOTIDE SEQUENCE</scope>
    <source>
        <strain evidence="2">SAG 7.73</strain>
    </source>
</reference>
<dbReference type="AlphaFoldDB" id="A0A835VVV6"/>
<evidence type="ECO:0000256" key="1">
    <source>
        <dbReference type="SAM" id="MobiDB-lite"/>
    </source>
</evidence>
<feature type="region of interest" description="Disordered" evidence="1">
    <location>
        <begin position="13"/>
        <end position="34"/>
    </location>
</feature>
<dbReference type="Proteomes" id="UP000650467">
    <property type="component" value="Unassembled WGS sequence"/>
</dbReference>
<dbReference type="OrthoDB" id="542657at2759"/>
<protein>
    <submittedName>
        <fullName evidence="2">Uncharacterized protein</fullName>
    </submittedName>
</protein>
<gene>
    <name evidence="2" type="ORF">HXX76_012577</name>
</gene>
<accession>A0A835VVV6</accession>
<evidence type="ECO:0000313" key="2">
    <source>
        <dbReference type="EMBL" id="KAG2427061.1"/>
    </source>
</evidence>
<proteinExistence type="predicted"/>
<name>A0A835VVV6_CHLIN</name>
<organism evidence="2 3">
    <name type="scientific">Chlamydomonas incerta</name>
    <dbReference type="NCBI Taxonomy" id="51695"/>
    <lineage>
        <taxon>Eukaryota</taxon>
        <taxon>Viridiplantae</taxon>
        <taxon>Chlorophyta</taxon>
        <taxon>core chlorophytes</taxon>
        <taxon>Chlorophyceae</taxon>
        <taxon>CS clade</taxon>
        <taxon>Chlamydomonadales</taxon>
        <taxon>Chlamydomonadaceae</taxon>
        <taxon>Chlamydomonas</taxon>
    </lineage>
</organism>